<evidence type="ECO:0000313" key="2">
    <source>
        <dbReference type="Proteomes" id="UP000789860"/>
    </source>
</evidence>
<accession>A0ACA9LA76</accession>
<protein>
    <submittedName>
        <fullName evidence="1">7210_t:CDS:1</fullName>
    </submittedName>
</protein>
<comment type="caution">
    <text evidence="1">The sequence shown here is derived from an EMBL/GenBank/DDBJ whole genome shotgun (WGS) entry which is preliminary data.</text>
</comment>
<organism evidence="1 2">
    <name type="scientific">Scutellospora calospora</name>
    <dbReference type="NCBI Taxonomy" id="85575"/>
    <lineage>
        <taxon>Eukaryota</taxon>
        <taxon>Fungi</taxon>
        <taxon>Fungi incertae sedis</taxon>
        <taxon>Mucoromycota</taxon>
        <taxon>Glomeromycotina</taxon>
        <taxon>Glomeromycetes</taxon>
        <taxon>Diversisporales</taxon>
        <taxon>Gigasporaceae</taxon>
        <taxon>Scutellospora</taxon>
    </lineage>
</organism>
<name>A0ACA9LA76_9GLOM</name>
<gene>
    <name evidence="1" type="ORF">SCALOS_LOCUS3925</name>
</gene>
<dbReference type="Proteomes" id="UP000789860">
    <property type="component" value="Unassembled WGS sequence"/>
</dbReference>
<sequence length="460" mass="53092">LSVKNSIQTSPLLMLTDSSSRYSSPHSNRSTVPSKQAASEATPALEQYFNPRMIYLWLKNLEAIIHLSQALNEKLNSDFISLEWAQHRELMKNHTKHTREITSNLINREISLISSYVIEYSFSYELIQAIGIIIFRPPTYVKTIWDTVADVVNKSHSSQQSSVLDLSATNLSSNNIIPACMKEAFDGLTQIEYKLDPWDSRLDELWNVNVKPPQKDLLPYSVYNDIDDDKLPYLEFTTENFKHWGVKEPAKEFNYGCTCRNNCRDIEACSCIQHCEAGYPFKNGKLVRSDIGAIYECNSFCGCDYTCPNRNIQHNNMNDKNLQIFKTSNRGWGVRTLKPIKEGSFVTEHVGEIINSRTSMLRSICYDRLNMMAYFDLDYGFDSDKGSKILCLDSNYWCNVSRFMNHSCNANLFFVETKDMRFQRIGFFAQRDISKNTELTLDYRIQNPDFECLCGSKFCR</sequence>
<dbReference type="EMBL" id="CAJVPM010004802">
    <property type="protein sequence ID" value="CAG8517420.1"/>
    <property type="molecule type" value="Genomic_DNA"/>
</dbReference>
<feature type="non-terminal residue" evidence="1">
    <location>
        <position position="1"/>
    </location>
</feature>
<proteinExistence type="predicted"/>
<reference evidence="1" key="1">
    <citation type="submission" date="2021-06" db="EMBL/GenBank/DDBJ databases">
        <authorList>
            <person name="Kallberg Y."/>
            <person name="Tangrot J."/>
            <person name="Rosling A."/>
        </authorList>
    </citation>
    <scope>NUCLEOTIDE SEQUENCE</scope>
    <source>
        <strain evidence="1">AU212A</strain>
    </source>
</reference>
<evidence type="ECO:0000313" key="1">
    <source>
        <dbReference type="EMBL" id="CAG8517420.1"/>
    </source>
</evidence>
<keyword evidence="2" id="KW-1185">Reference proteome</keyword>